<dbReference type="Proteomes" id="UP000321491">
    <property type="component" value="Unassembled WGS sequence"/>
</dbReference>
<evidence type="ECO:0000313" key="2">
    <source>
        <dbReference type="EMBL" id="GEN31106.1"/>
    </source>
</evidence>
<keyword evidence="3" id="KW-1185">Reference proteome</keyword>
<protein>
    <recommendedName>
        <fullName evidence="4">ComG operon protein 7</fullName>
    </recommendedName>
</protein>
<comment type="caution">
    <text evidence="2">The sequence shown here is derived from an EMBL/GenBank/DDBJ whole genome shotgun (WGS) entry which is preliminary data.</text>
</comment>
<accession>A0A511UWU7</accession>
<evidence type="ECO:0008006" key="4">
    <source>
        <dbReference type="Google" id="ProtNLM"/>
    </source>
</evidence>
<dbReference type="AlphaFoldDB" id="A0A511UWU7"/>
<keyword evidence="1" id="KW-0472">Membrane</keyword>
<reference evidence="2 3" key="1">
    <citation type="submission" date="2019-07" db="EMBL/GenBank/DDBJ databases">
        <title>Whole genome shotgun sequence of Cerasibacillus quisquiliarum NBRC 102429.</title>
        <authorList>
            <person name="Hosoyama A."/>
            <person name="Uohara A."/>
            <person name="Ohji S."/>
            <person name="Ichikawa N."/>
        </authorList>
    </citation>
    <scope>NUCLEOTIDE SEQUENCE [LARGE SCALE GENOMIC DNA]</scope>
    <source>
        <strain evidence="2 3">NBRC 102429</strain>
    </source>
</reference>
<feature type="transmembrane region" description="Helical" evidence="1">
    <location>
        <begin position="12"/>
        <end position="34"/>
    </location>
</feature>
<proteinExistence type="predicted"/>
<evidence type="ECO:0000256" key="1">
    <source>
        <dbReference type="SAM" id="Phobius"/>
    </source>
</evidence>
<evidence type="ECO:0000313" key="3">
    <source>
        <dbReference type="Proteomes" id="UP000321491"/>
    </source>
</evidence>
<name>A0A511UWU7_9BACI</name>
<dbReference type="OrthoDB" id="2973795at2"/>
<gene>
    <name evidence="2" type="ORF">CQU01_13440</name>
</gene>
<dbReference type="EMBL" id="BJXW01000012">
    <property type="protein sequence ID" value="GEN31106.1"/>
    <property type="molecule type" value="Genomic_DNA"/>
</dbReference>
<sequence>MRKKLSFITNEHGYFLPFVLFFTTIILLIIIGSINNYHNELTMSHRLHEQIKIETLYQMGLAQFKKDIALIGESDTILWPREFAYQFPYGHVDITFERKGDYLYIAYFIMTDKAVSSSTITNIIPVSELLSLEMSQTNE</sequence>
<keyword evidence="1" id="KW-0812">Transmembrane</keyword>
<keyword evidence="1" id="KW-1133">Transmembrane helix</keyword>
<organism evidence="2 3">
    <name type="scientific">Cerasibacillus quisquiliarum</name>
    <dbReference type="NCBI Taxonomy" id="227865"/>
    <lineage>
        <taxon>Bacteria</taxon>
        <taxon>Bacillati</taxon>
        <taxon>Bacillota</taxon>
        <taxon>Bacilli</taxon>
        <taxon>Bacillales</taxon>
        <taxon>Bacillaceae</taxon>
        <taxon>Cerasibacillus</taxon>
    </lineage>
</organism>
<dbReference type="RefSeq" id="WP_146936996.1">
    <property type="nucleotide sequence ID" value="NZ_BJXW01000012.1"/>
</dbReference>